<keyword evidence="1" id="KW-0805">Transcription regulation</keyword>
<proteinExistence type="predicted"/>
<dbReference type="InterPro" id="IPR007630">
    <property type="entry name" value="RNA_pol_sigma70_r4"/>
</dbReference>
<evidence type="ECO:0000256" key="3">
    <source>
        <dbReference type="ARBA" id="ARBA00023125"/>
    </source>
</evidence>
<dbReference type="SUPFAM" id="SSF88946">
    <property type="entry name" value="Sigma2 domain of RNA polymerase sigma factors"/>
    <property type="match status" value="1"/>
</dbReference>
<name>F1YMK3_9ACTN</name>
<dbReference type="eggNOG" id="COG1191">
    <property type="taxonomic scope" value="Bacteria"/>
</dbReference>
<evidence type="ECO:0000313" key="8">
    <source>
        <dbReference type="EMBL" id="EGD54128.1"/>
    </source>
</evidence>
<sequence>MACLPLAKHIAQRYRERGEAFDDLEQVARLGLVHAVDRFDPTQGTDFLSFAIPTVMGEVKRHFRDHSASIRMPRSAGELRSRIRLAEEQFEQKHGRSPDDTEVAKILGETPTAVSRARAAAIAQASVSLDGSGSDDERALLDVLGSDDPGYAHVDRALALRPAVRRLPERDRKILGMRFFEQRTQSDIARRMGISQMHVSRLLTASLGQLYAQIA</sequence>
<dbReference type="Proteomes" id="UP000035065">
    <property type="component" value="Unassembled WGS sequence"/>
</dbReference>
<dbReference type="PRINTS" id="PR00046">
    <property type="entry name" value="SIGMA70FCT"/>
</dbReference>
<dbReference type="InterPro" id="IPR007624">
    <property type="entry name" value="RNA_pol_sigma70_r3"/>
</dbReference>
<dbReference type="PANTHER" id="PTHR30385:SF4">
    <property type="entry name" value="RNA POLYMERASE SIGMA-E FACTOR"/>
    <property type="match status" value="1"/>
</dbReference>
<dbReference type="EMBL" id="AEUD01000014">
    <property type="protein sequence ID" value="EGD54128.1"/>
    <property type="molecule type" value="Genomic_DNA"/>
</dbReference>
<gene>
    <name evidence="8" type="ORF">SCNU_15439</name>
</gene>
<dbReference type="Pfam" id="PF04545">
    <property type="entry name" value="Sigma70_r4"/>
    <property type="match status" value="1"/>
</dbReference>
<dbReference type="InterPro" id="IPR007627">
    <property type="entry name" value="RNA_pol_sigma70_r2"/>
</dbReference>
<feature type="domain" description="RNA polymerase sigma-70 region 3" evidence="5">
    <location>
        <begin position="78"/>
        <end position="142"/>
    </location>
</feature>
<keyword evidence="4" id="KW-0804">Transcription</keyword>
<dbReference type="InterPro" id="IPR000943">
    <property type="entry name" value="RNA_pol_sigma70"/>
</dbReference>
<evidence type="ECO:0000259" key="7">
    <source>
        <dbReference type="Pfam" id="PF04545"/>
    </source>
</evidence>
<dbReference type="NCBIfam" id="TIGR02980">
    <property type="entry name" value="SigBFG"/>
    <property type="match status" value="1"/>
</dbReference>
<dbReference type="InterPro" id="IPR014322">
    <property type="entry name" value="RNA_pol_sigma-B/F/G"/>
</dbReference>
<keyword evidence="2" id="KW-0731">Sigma factor</keyword>
<dbReference type="SUPFAM" id="SSF88659">
    <property type="entry name" value="Sigma3 and sigma4 domains of RNA polymerase sigma factors"/>
    <property type="match status" value="2"/>
</dbReference>
<protein>
    <submittedName>
        <fullName evidence="8">Putative sigma factor</fullName>
    </submittedName>
</protein>
<dbReference type="InterPro" id="IPR013324">
    <property type="entry name" value="RNA_pol_sigma_r3/r4-like"/>
</dbReference>
<dbReference type="GO" id="GO:0006352">
    <property type="term" value="P:DNA-templated transcription initiation"/>
    <property type="evidence" value="ECO:0007669"/>
    <property type="project" value="InterPro"/>
</dbReference>
<dbReference type="STRING" id="644548.SCNU_15439"/>
<dbReference type="CDD" id="cd06171">
    <property type="entry name" value="Sigma70_r4"/>
    <property type="match status" value="1"/>
</dbReference>
<reference evidence="8 9" key="1">
    <citation type="journal article" date="2011" name="J. Bacteriol.">
        <title>Draft Genome Sequence of Gordonia neofelifaecis NRRL B-59395, a Cholesterol-Degrading Actinomycete.</title>
        <authorList>
            <person name="Ge F."/>
            <person name="Li W."/>
            <person name="Chen G."/>
            <person name="Liu Y."/>
            <person name="Zhang G."/>
            <person name="Yong B."/>
            <person name="Wang Q."/>
            <person name="Wang N."/>
            <person name="Huang Z."/>
            <person name="Li W."/>
            <person name="Wang J."/>
            <person name="Wu C."/>
            <person name="Xie Q."/>
            <person name="Liu G."/>
        </authorList>
    </citation>
    <scope>NUCLEOTIDE SEQUENCE [LARGE SCALE GENOMIC DNA]</scope>
    <source>
        <strain evidence="8 9">NRRL B-59395</strain>
    </source>
</reference>
<feature type="domain" description="RNA polymerase sigma-70 region 2" evidence="6">
    <location>
        <begin position="2"/>
        <end position="67"/>
    </location>
</feature>
<evidence type="ECO:0000256" key="2">
    <source>
        <dbReference type="ARBA" id="ARBA00023082"/>
    </source>
</evidence>
<organism evidence="8 9">
    <name type="scientific">Gordonia neofelifaecis NRRL B-59395</name>
    <dbReference type="NCBI Taxonomy" id="644548"/>
    <lineage>
        <taxon>Bacteria</taxon>
        <taxon>Bacillati</taxon>
        <taxon>Actinomycetota</taxon>
        <taxon>Actinomycetes</taxon>
        <taxon>Mycobacteriales</taxon>
        <taxon>Gordoniaceae</taxon>
        <taxon>Gordonia</taxon>
    </lineage>
</organism>
<evidence type="ECO:0000259" key="6">
    <source>
        <dbReference type="Pfam" id="PF04542"/>
    </source>
</evidence>
<keyword evidence="9" id="KW-1185">Reference proteome</keyword>
<accession>F1YMK3</accession>
<dbReference type="InterPro" id="IPR014284">
    <property type="entry name" value="RNA_pol_sigma-70_dom"/>
</dbReference>
<dbReference type="NCBIfam" id="TIGR02937">
    <property type="entry name" value="sigma70-ECF"/>
    <property type="match status" value="1"/>
</dbReference>
<dbReference type="Pfam" id="PF04539">
    <property type="entry name" value="Sigma70_r3"/>
    <property type="match status" value="1"/>
</dbReference>
<dbReference type="InterPro" id="IPR013325">
    <property type="entry name" value="RNA_pol_sigma_r2"/>
</dbReference>
<dbReference type="GO" id="GO:0003677">
    <property type="term" value="F:DNA binding"/>
    <property type="evidence" value="ECO:0007669"/>
    <property type="project" value="UniProtKB-KW"/>
</dbReference>
<dbReference type="AlphaFoldDB" id="F1YMK3"/>
<dbReference type="Gene3D" id="1.20.140.160">
    <property type="match status" value="1"/>
</dbReference>
<evidence type="ECO:0000259" key="5">
    <source>
        <dbReference type="Pfam" id="PF04539"/>
    </source>
</evidence>
<evidence type="ECO:0000256" key="4">
    <source>
        <dbReference type="ARBA" id="ARBA00023163"/>
    </source>
</evidence>
<dbReference type="GO" id="GO:0016987">
    <property type="term" value="F:sigma factor activity"/>
    <property type="evidence" value="ECO:0007669"/>
    <property type="project" value="UniProtKB-KW"/>
</dbReference>
<dbReference type="PANTHER" id="PTHR30385">
    <property type="entry name" value="SIGMA FACTOR F FLAGELLAR"/>
    <property type="match status" value="1"/>
</dbReference>
<evidence type="ECO:0000313" key="9">
    <source>
        <dbReference type="Proteomes" id="UP000035065"/>
    </source>
</evidence>
<dbReference type="Gene3D" id="1.20.120.1810">
    <property type="match status" value="1"/>
</dbReference>
<keyword evidence="3" id="KW-0238">DNA-binding</keyword>
<dbReference type="Pfam" id="PF04542">
    <property type="entry name" value="Sigma70_r2"/>
    <property type="match status" value="1"/>
</dbReference>
<feature type="domain" description="RNA polymerase sigma-70 region 4" evidence="7">
    <location>
        <begin position="165"/>
        <end position="211"/>
    </location>
</feature>
<comment type="caution">
    <text evidence="8">The sequence shown here is derived from an EMBL/GenBank/DDBJ whole genome shotgun (WGS) entry which is preliminary data.</text>
</comment>
<evidence type="ECO:0000256" key="1">
    <source>
        <dbReference type="ARBA" id="ARBA00023015"/>
    </source>
</evidence>